<feature type="chain" id="PRO_5035161203" evidence="3">
    <location>
        <begin position="25"/>
        <end position="97"/>
    </location>
</feature>
<keyword evidence="2" id="KW-1133">Transmembrane helix</keyword>
<keyword evidence="5" id="KW-1185">Reference proteome</keyword>
<organism evidence="4 5">
    <name type="scientific">Diacronema lutheri</name>
    <name type="common">Unicellular marine alga</name>
    <name type="synonym">Monochrysis lutheri</name>
    <dbReference type="NCBI Taxonomy" id="2081491"/>
    <lineage>
        <taxon>Eukaryota</taxon>
        <taxon>Haptista</taxon>
        <taxon>Haptophyta</taxon>
        <taxon>Pavlovophyceae</taxon>
        <taxon>Pavlovales</taxon>
        <taxon>Pavlovaceae</taxon>
        <taxon>Diacronema</taxon>
    </lineage>
</organism>
<reference evidence="4" key="1">
    <citation type="submission" date="2021-05" db="EMBL/GenBank/DDBJ databases">
        <title>The genome of the haptophyte Pavlova lutheri (Diacronema luteri, Pavlovales) - a model for lipid biosynthesis in eukaryotic algae.</title>
        <authorList>
            <person name="Hulatt C.J."/>
            <person name="Posewitz M.C."/>
        </authorList>
    </citation>
    <scope>NUCLEOTIDE SEQUENCE</scope>
    <source>
        <strain evidence="4">NIVA-4/92</strain>
    </source>
</reference>
<feature type="region of interest" description="Disordered" evidence="1">
    <location>
        <begin position="77"/>
        <end position="97"/>
    </location>
</feature>
<proteinExistence type="predicted"/>
<evidence type="ECO:0000256" key="1">
    <source>
        <dbReference type="SAM" id="MobiDB-lite"/>
    </source>
</evidence>
<evidence type="ECO:0000313" key="4">
    <source>
        <dbReference type="EMBL" id="KAG8469418.1"/>
    </source>
</evidence>
<accession>A0A8J6CJ08</accession>
<protein>
    <submittedName>
        <fullName evidence="4">Uncharacterized protein</fullName>
    </submittedName>
</protein>
<feature type="signal peptide" evidence="3">
    <location>
        <begin position="1"/>
        <end position="24"/>
    </location>
</feature>
<dbReference type="Proteomes" id="UP000751190">
    <property type="component" value="Unassembled WGS sequence"/>
</dbReference>
<keyword evidence="3" id="KW-0732">Signal</keyword>
<feature type="transmembrane region" description="Helical" evidence="2">
    <location>
        <begin position="40"/>
        <end position="67"/>
    </location>
</feature>
<evidence type="ECO:0000256" key="2">
    <source>
        <dbReference type="SAM" id="Phobius"/>
    </source>
</evidence>
<keyword evidence="2" id="KW-0472">Membrane</keyword>
<evidence type="ECO:0000256" key="3">
    <source>
        <dbReference type="SAM" id="SignalP"/>
    </source>
</evidence>
<gene>
    <name evidence="4" type="ORF">KFE25_005873</name>
</gene>
<sequence length="97" mass="10628">MAPADKAFALLVEWLAALLGAVCSATGKSPEQLEQVVRDYPFAFLLALVLALVAVFDVLIPLLWLPFKLLNNEAERRASDARAAYTPSTRGAEKRQE</sequence>
<name>A0A8J6CJ08_DIALT</name>
<keyword evidence="2" id="KW-0812">Transmembrane</keyword>
<comment type="caution">
    <text evidence="4">The sequence shown here is derived from an EMBL/GenBank/DDBJ whole genome shotgun (WGS) entry which is preliminary data.</text>
</comment>
<evidence type="ECO:0000313" key="5">
    <source>
        <dbReference type="Proteomes" id="UP000751190"/>
    </source>
</evidence>
<dbReference type="EMBL" id="JAGTXO010000002">
    <property type="protein sequence ID" value="KAG8469418.1"/>
    <property type="molecule type" value="Genomic_DNA"/>
</dbReference>
<dbReference type="AlphaFoldDB" id="A0A8J6CJ08"/>